<dbReference type="OrthoDB" id="10435762at2759"/>
<protein>
    <submittedName>
        <fullName evidence="2">Uncharacterized protein</fullName>
    </submittedName>
</protein>
<keyword evidence="3" id="KW-1185">Reference proteome</keyword>
<dbReference type="Proteomes" id="UP000235786">
    <property type="component" value="Unassembled WGS sequence"/>
</dbReference>
<proteinExistence type="predicted"/>
<gene>
    <name evidence="2" type="ORF">L207DRAFT_507538</name>
</gene>
<sequence length="219" mass="22026">MSASCQTYAQASNASIFDNSCAIQKSLITPDVTTALKTCCVGGGGVQTTSDGCFTYCNITNFYDTFYWNVCLLDNLSTSESAILFEDEDGSGCDEDLFSGNSSATTAPVGNIAMTWVGEGQTLTLSSGGTAIETTVLPTGQFLSAYLSSIFGGDATPTTSGVSETGSPKPAGTASGKASTTTGGPASTSSKPNKASGGLSVSKAGAAVVVGLVLFTAWL</sequence>
<accession>A0A2J6S7A2</accession>
<feature type="compositionally biased region" description="Polar residues" evidence="1">
    <location>
        <begin position="157"/>
        <end position="166"/>
    </location>
</feature>
<dbReference type="AlphaFoldDB" id="A0A2J6S7A2"/>
<feature type="compositionally biased region" description="Low complexity" evidence="1">
    <location>
        <begin position="170"/>
        <end position="199"/>
    </location>
</feature>
<reference evidence="2 3" key="1">
    <citation type="submission" date="2016-04" db="EMBL/GenBank/DDBJ databases">
        <title>A degradative enzymes factory behind the ericoid mycorrhizal symbiosis.</title>
        <authorList>
            <consortium name="DOE Joint Genome Institute"/>
            <person name="Martino E."/>
            <person name="Morin E."/>
            <person name="Grelet G."/>
            <person name="Kuo A."/>
            <person name="Kohler A."/>
            <person name="Daghino S."/>
            <person name="Barry K."/>
            <person name="Choi C."/>
            <person name="Cichocki N."/>
            <person name="Clum A."/>
            <person name="Copeland A."/>
            <person name="Hainaut M."/>
            <person name="Haridas S."/>
            <person name="Labutti K."/>
            <person name="Lindquist E."/>
            <person name="Lipzen A."/>
            <person name="Khouja H.-R."/>
            <person name="Murat C."/>
            <person name="Ohm R."/>
            <person name="Olson A."/>
            <person name="Spatafora J."/>
            <person name="Veneault-Fourrey C."/>
            <person name="Henrissat B."/>
            <person name="Grigoriev I."/>
            <person name="Martin F."/>
            <person name="Perotto S."/>
        </authorList>
    </citation>
    <scope>NUCLEOTIDE SEQUENCE [LARGE SCALE GENOMIC DNA]</scope>
    <source>
        <strain evidence="2 3">F</strain>
    </source>
</reference>
<name>A0A2J6S7A2_HYAVF</name>
<dbReference type="EMBL" id="KZ613939">
    <property type="protein sequence ID" value="PMD46637.1"/>
    <property type="molecule type" value="Genomic_DNA"/>
</dbReference>
<organism evidence="2 3">
    <name type="scientific">Hyaloscypha variabilis (strain UAMH 11265 / GT02V1 / F)</name>
    <name type="common">Meliniomyces variabilis</name>
    <dbReference type="NCBI Taxonomy" id="1149755"/>
    <lineage>
        <taxon>Eukaryota</taxon>
        <taxon>Fungi</taxon>
        <taxon>Dikarya</taxon>
        <taxon>Ascomycota</taxon>
        <taxon>Pezizomycotina</taxon>
        <taxon>Leotiomycetes</taxon>
        <taxon>Helotiales</taxon>
        <taxon>Hyaloscyphaceae</taxon>
        <taxon>Hyaloscypha</taxon>
        <taxon>Hyaloscypha variabilis</taxon>
    </lineage>
</organism>
<evidence type="ECO:0000256" key="1">
    <source>
        <dbReference type="SAM" id="MobiDB-lite"/>
    </source>
</evidence>
<evidence type="ECO:0000313" key="2">
    <source>
        <dbReference type="EMBL" id="PMD46637.1"/>
    </source>
</evidence>
<evidence type="ECO:0000313" key="3">
    <source>
        <dbReference type="Proteomes" id="UP000235786"/>
    </source>
</evidence>
<feature type="region of interest" description="Disordered" evidence="1">
    <location>
        <begin position="157"/>
        <end position="199"/>
    </location>
</feature>